<evidence type="ECO:0000256" key="7">
    <source>
        <dbReference type="ARBA" id="ARBA00022692"/>
    </source>
</evidence>
<organism evidence="23 24">
    <name type="scientific">Paenibacillus thiaminolyticus</name>
    <name type="common">Bacillus thiaminolyticus</name>
    <dbReference type="NCBI Taxonomy" id="49283"/>
    <lineage>
        <taxon>Bacteria</taxon>
        <taxon>Bacillati</taxon>
        <taxon>Bacillota</taxon>
        <taxon>Bacilli</taxon>
        <taxon>Bacillales</taxon>
        <taxon>Paenibacillaceae</taxon>
        <taxon>Paenibacillus</taxon>
    </lineage>
</organism>
<evidence type="ECO:0000256" key="3">
    <source>
        <dbReference type="ARBA" id="ARBA00022475"/>
    </source>
</evidence>
<comment type="subcellular location">
    <subcellularLocation>
        <location evidence="1">Cell membrane</location>
        <topology evidence="1">Multi-pass membrane protein</topology>
    </subcellularLocation>
</comment>
<dbReference type="GO" id="GO:0051301">
    <property type="term" value="P:cell division"/>
    <property type="evidence" value="ECO:0007669"/>
    <property type="project" value="UniProtKB-KW"/>
</dbReference>
<feature type="transmembrane region" description="Helical" evidence="22">
    <location>
        <begin position="187"/>
        <end position="207"/>
    </location>
</feature>
<dbReference type="Pfam" id="PF01098">
    <property type="entry name" value="FTSW_RODA_SPOVE"/>
    <property type="match status" value="1"/>
</dbReference>
<comment type="function">
    <text evidence="21">Peptidoglycan polymerase that is essential for cell division.</text>
</comment>
<evidence type="ECO:0000256" key="13">
    <source>
        <dbReference type="ARBA" id="ARBA00023316"/>
    </source>
</evidence>
<dbReference type="PROSITE" id="PS00428">
    <property type="entry name" value="FTSW_RODA_SPOVE"/>
    <property type="match status" value="1"/>
</dbReference>
<dbReference type="GO" id="GO:0009252">
    <property type="term" value="P:peptidoglycan biosynthetic process"/>
    <property type="evidence" value="ECO:0007669"/>
    <property type="project" value="UniProtKB-KW"/>
</dbReference>
<dbReference type="InterPro" id="IPR001182">
    <property type="entry name" value="FtsW/RodA"/>
</dbReference>
<sequence>MKQTIKGRPDFLLLFVTLLLVMFGLAMIYSASSAVVSFKYEKPSYYMSKQMLFALIGLVAMFVFMNIPFRKWSKAAPFLLLFSIVLLVLVPYFGIKVNGATRWFNVGGMRFQPTEFAKLALIIYLSHLISKKGDRIRIFARGLLPILVVIGVMLVLIMLQPDFGSVMIITIISMTIIIIGGANIRHIAILSGGFGVLLVFLAFSRSYRYQRIMSFLNPFDDPEGAGYQLIQSLIALAHGGMTGTGYGQSVQKLFYLPEAHTDFIFAIIGEEFGFLGGLLLLLCFFLFFWRGLMAALRSDEPFGIMLGTGIITMIFAQFAFNLGAVTGAMPIKGVPLPFISYGGSSLLLCMASTGILLNISRDNDRRQRE</sequence>
<feature type="transmembrane region" description="Helical" evidence="22">
    <location>
        <begin position="338"/>
        <end position="359"/>
    </location>
</feature>
<evidence type="ECO:0000256" key="22">
    <source>
        <dbReference type="SAM" id="Phobius"/>
    </source>
</evidence>
<feature type="transmembrane region" description="Helical" evidence="22">
    <location>
        <begin position="263"/>
        <end position="289"/>
    </location>
</feature>
<feature type="transmembrane region" description="Helical" evidence="22">
    <location>
        <begin position="163"/>
        <end position="180"/>
    </location>
</feature>
<dbReference type="GO" id="GO:0005886">
    <property type="term" value="C:plasma membrane"/>
    <property type="evidence" value="ECO:0007669"/>
    <property type="project" value="UniProtKB-SubCell"/>
</dbReference>
<keyword evidence="5" id="KW-0328">Glycosyltransferase</keyword>
<evidence type="ECO:0000256" key="11">
    <source>
        <dbReference type="ARBA" id="ARBA00023136"/>
    </source>
</evidence>
<dbReference type="PANTHER" id="PTHR30474:SF2">
    <property type="entry name" value="PEPTIDOGLYCAN GLYCOSYLTRANSFERASE FTSW-RELATED"/>
    <property type="match status" value="1"/>
</dbReference>
<keyword evidence="10 22" id="KW-1133">Transmembrane helix</keyword>
<keyword evidence="8" id="KW-0133">Cell shape</keyword>
<evidence type="ECO:0000256" key="4">
    <source>
        <dbReference type="ARBA" id="ARBA00022618"/>
    </source>
</evidence>
<evidence type="ECO:0000256" key="19">
    <source>
        <dbReference type="ARBA" id="ARBA00044770"/>
    </source>
</evidence>
<evidence type="ECO:0000313" key="24">
    <source>
        <dbReference type="Proteomes" id="UP000266177"/>
    </source>
</evidence>
<keyword evidence="7 22" id="KW-0812">Transmembrane</keyword>
<dbReference type="Proteomes" id="UP000266177">
    <property type="component" value="Unassembled WGS sequence"/>
</dbReference>
<feature type="transmembrane region" description="Helical" evidence="22">
    <location>
        <begin position="76"/>
        <end position="95"/>
    </location>
</feature>
<dbReference type="GO" id="GO:0015648">
    <property type="term" value="F:lipid-linked peptidoglycan transporter activity"/>
    <property type="evidence" value="ECO:0007669"/>
    <property type="project" value="TreeGrafter"/>
</dbReference>
<evidence type="ECO:0000256" key="9">
    <source>
        <dbReference type="ARBA" id="ARBA00022984"/>
    </source>
</evidence>
<keyword evidence="12" id="KW-0131">Cell cycle</keyword>
<dbReference type="PANTHER" id="PTHR30474">
    <property type="entry name" value="CELL CYCLE PROTEIN"/>
    <property type="match status" value="1"/>
</dbReference>
<dbReference type="NCBIfam" id="TIGR02614">
    <property type="entry name" value="ftsW"/>
    <property type="match status" value="1"/>
</dbReference>
<evidence type="ECO:0000256" key="15">
    <source>
        <dbReference type="ARBA" id="ARBA00033270"/>
    </source>
</evidence>
<reference evidence="23 24" key="1">
    <citation type="submission" date="2018-09" db="EMBL/GenBank/DDBJ databases">
        <title>Paenibacillus SK2017-BO5.</title>
        <authorList>
            <person name="Piskunova J.V."/>
            <person name="Dubiley S.A."/>
            <person name="Severinov K.V."/>
        </authorList>
    </citation>
    <scope>NUCLEOTIDE SEQUENCE [LARGE SCALE GENOMIC DNA]</scope>
    <source>
        <strain evidence="23 24">BO5</strain>
    </source>
</reference>
<comment type="similarity">
    <text evidence="16">Belongs to the SEDS family. FtsW subfamily.</text>
</comment>
<dbReference type="AlphaFoldDB" id="A0A3A3GBY5"/>
<feature type="transmembrane region" description="Helical" evidence="22">
    <location>
        <begin position="107"/>
        <end position="126"/>
    </location>
</feature>
<evidence type="ECO:0000256" key="10">
    <source>
        <dbReference type="ARBA" id="ARBA00022989"/>
    </source>
</evidence>
<protein>
    <recommendedName>
        <fullName evidence="17">Probable peptidoglycan glycosyltransferase FtsW</fullName>
        <ecNumber evidence="19">2.4.99.28</ecNumber>
    </recommendedName>
    <alternativeName>
        <fullName evidence="18">Cell division protein FtsW</fullName>
    </alternativeName>
    <alternativeName>
        <fullName evidence="15">Cell wall polymerase</fullName>
    </alternativeName>
    <alternativeName>
        <fullName evidence="14">Peptidoglycan polymerase</fullName>
    </alternativeName>
</protein>
<evidence type="ECO:0000256" key="1">
    <source>
        <dbReference type="ARBA" id="ARBA00004651"/>
    </source>
</evidence>
<comment type="pathway">
    <text evidence="2">Cell wall biogenesis; peptidoglycan biosynthesis.</text>
</comment>
<dbReference type="GO" id="GO:0032153">
    <property type="term" value="C:cell division site"/>
    <property type="evidence" value="ECO:0007669"/>
    <property type="project" value="TreeGrafter"/>
</dbReference>
<dbReference type="GO" id="GO:0008955">
    <property type="term" value="F:peptidoglycan glycosyltransferase activity"/>
    <property type="evidence" value="ECO:0007669"/>
    <property type="project" value="UniProtKB-EC"/>
</dbReference>
<keyword evidence="6" id="KW-0808">Transferase</keyword>
<evidence type="ECO:0000256" key="17">
    <source>
        <dbReference type="ARBA" id="ARBA00041185"/>
    </source>
</evidence>
<evidence type="ECO:0000256" key="6">
    <source>
        <dbReference type="ARBA" id="ARBA00022679"/>
    </source>
</evidence>
<comment type="catalytic activity">
    <reaction evidence="20">
        <text>[GlcNAc-(1-&gt;4)-Mur2Ac(oyl-L-Ala-gamma-D-Glu-L-Lys-D-Ala-D-Ala)](n)-di-trans,octa-cis-undecaprenyl diphosphate + beta-D-GlcNAc-(1-&gt;4)-Mur2Ac(oyl-L-Ala-gamma-D-Glu-L-Lys-D-Ala-D-Ala)-di-trans,octa-cis-undecaprenyl diphosphate = [GlcNAc-(1-&gt;4)-Mur2Ac(oyl-L-Ala-gamma-D-Glu-L-Lys-D-Ala-D-Ala)](n+1)-di-trans,octa-cis-undecaprenyl diphosphate + di-trans,octa-cis-undecaprenyl diphosphate + H(+)</text>
        <dbReference type="Rhea" id="RHEA:23708"/>
        <dbReference type="Rhea" id="RHEA-COMP:9602"/>
        <dbReference type="Rhea" id="RHEA-COMP:9603"/>
        <dbReference type="ChEBI" id="CHEBI:15378"/>
        <dbReference type="ChEBI" id="CHEBI:58405"/>
        <dbReference type="ChEBI" id="CHEBI:60033"/>
        <dbReference type="ChEBI" id="CHEBI:78435"/>
        <dbReference type="EC" id="2.4.99.28"/>
    </reaction>
</comment>
<evidence type="ECO:0000256" key="8">
    <source>
        <dbReference type="ARBA" id="ARBA00022960"/>
    </source>
</evidence>
<gene>
    <name evidence="23" type="primary">ftsW</name>
    <name evidence="23" type="ORF">DQX05_24025</name>
</gene>
<evidence type="ECO:0000256" key="2">
    <source>
        <dbReference type="ARBA" id="ARBA00004752"/>
    </source>
</evidence>
<evidence type="ECO:0000256" key="14">
    <source>
        <dbReference type="ARBA" id="ARBA00032370"/>
    </source>
</evidence>
<dbReference type="InterPro" id="IPR018365">
    <property type="entry name" value="Cell_cycle_FtsW-rel_CS"/>
</dbReference>
<keyword evidence="4" id="KW-0132">Cell division</keyword>
<feature type="transmembrane region" description="Helical" evidence="22">
    <location>
        <begin position="51"/>
        <end position="69"/>
    </location>
</feature>
<keyword evidence="3" id="KW-1003">Cell membrane</keyword>
<comment type="caution">
    <text evidence="23">The sequence shown here is derived from an EMBL/GenBank/DDBJ whole genome shotgun (WGS) entry which is preliminary data.</text>
</comment>
<dbReference type="InterPro" id="IPR013437">
    <property type="entry name" value="FtsW"/>
</dbReference>
<evidence type="ECO:0000256" key="18">
    <source>
        <dbReference type="ARBA" id="ARBA00041418"/>
    </source>
</evidence>
<dbReference type="GO" id="GO:0008360">
    <property type="term" value="P:regulation of cell shape"/>
    <property type="evidence" value="ECO:0007669"/>
    <property type="project" value="UniProtKB-KW"/>
</dbReference>
<feature type="transmembrane region" description="Helical" evidence="22">
    <location>
        <begin position="301"/>
        <end position="318"/>
    </location>
</feature>
<evidence type="ECO:0000313" key="23">
    <source>
        <dbReference type="EMBL" id="RJG20794.1"/>
    </source>
</evidence>
<name>A0A3A3GBY5_PANTH</name>
<keyword evidence="11 22" id="KW-0472">Membrane</keyword>
<feature type="transmembrane region" description="Helical" evidence="22">
    <location>
        <begin position="12"/>
        <end position="31"/>
    </location>
</feature>
<dbReference type="OrthoDB" id="9812661at2"/>
<feature type="transmembrane region" description="Helical" evidence="22">
    <location>
        <begin position="138"/>
        <end position="157"/>
    </location>
</feature>
<proteinExistence type="inferred from homology"/>
<keyword evidence="13" id="KW-0961">Cell wall biogenesis/degradation</keyword>
<dbReference type="EC" id="2.4.99.28" evidence="19"/>
<evidence type="ECO:0000256" key="16">
    <source>
        <dbReference type="ARBA" id="ARBA00038053"/>
    </source>
</evidence>
<evidence type="ECO:0000256" key="21">
    <source>
        <dbReference type="ARBA" id="ARBA00049966"/>
    </source>
</evidence>
<evidence type="ECO:0000256" key="20">
    <source>
        <dbReference type="ARBA" id="ARBA00049902"/>
    </source>
</evidence>
<evidence type="ECO:0000256" key="5">
    <source>
        <dbReference type="ARBA" id="ARBA00022676"/>
    </source>
</evidence>
<accession>A0A3A3GBY5</accession>
<dbReference type="EMBL" id="QYZD01000031">
    <property type="protein sequence ID" value="RJG20794.1"/>
    <property type="molecule type" value="Genomic_DNA"/>
</dbReference>
<keyword evidence="9" id="KW-0573">Peptidoglycan synthesis</keyword>
<dbReference type="GO" id="GO:0071555">
    <property type="term" value="P:cell wall organization"/>
    <property type="evidence" value="ECO:0007669"/>
    <property type="project" value="UniProtKB-KW"/>
</dbReference>
<evidence type="ECO:0000256" key="12">
    <source>
        <dbReference type="ARBA" id="ARBA00023306"/>
    </source>
</evidence>